<evidence type="ECO:0000313" key="7">
    <source>
        <dbReference type="EnsemblPlants" id="Kaladp0266s0001.1.v1.1"/>
    </source>
</evidence>
<dbReference type="GO" id="GO:0032259">
    <property type="term" value="P:methylation"/>
    <property type="evidence" value="ECO:0007669"/>
    <property type="project" value="UniProtKB-KW"/>
</dbReference>
<dbReference type="Gene3D" id="3.40.50.150">
    <property type="entry name" value="Vaccinia Virus protein VP39"/>
    <property type="match status" value="1"/>
</dbReference>
<organism evidence="7 8">
    <name type="scientific">Kalanchoe fedtschenkoi</name>
    <name type="common">Lavender scallops</name>
    <name type="synonym">South American air plant</name>
    <dbReference type="NCBI Taxonomy" id="63787"/>
    <lineage>
        <taxon>Eukaryota</taxon>
        <taxon>Viridiplantae</taxon>
        <taxon>Streptophyta</taxon>
        <taxon>Embryophyta</taxon>
        <taxon>Tracheophyta</taxon>
        <taxon>Spermatophyta</taxon>
        <taxon>Magnoliopsida</taxon>
        <taxon>eudicotyledons</taxon>
        <taxon>Gunneridae</taxon>
        <taxon>Pentapetalae</taxon>
        <taxon>Saxifragales</taxon>
        <taxon>Crassulaceae</taxon>
        <taxon>Kalanchoe</taxon>
    </lineage>
</organism>
<dbReference type="OMA" id="MFETIPN"/>
<dbReference type="EnsemblPlants" id="Kaladp0266s0001.1.v1.1">
    <property type="protein sequence ID" value="Kaladp0266s0001.1.v1.1"/>
    <property type="gene ID" value="Kaladp0266s0001.v1.1"/>
</dbReference>
<dbReference type="GO" id="GO:0008171">
    <property type="term" value="F:O-methyltransferase activity"/>
    <property type="evidence" value="ECO:0007669"/>
    <property type="project" value="InterPro"/>
</dbReference>
<dbReference type="SUPFAM" id="SSF46785">
    <property type="entry name" value="Winged helix' DNA-binding domain"/>
    <property type="match status" value="1"/>
</dbReference>
<evidence type="ECO:0000256" key="1">
    <source>
        <dbReference type="ARBA" id="ARBA00022603"/>
    </source>
</evidence>
<dbReference type="AlphaFoldDB" id="A0A7N0V928"/>
<evidence type="ECO:0000256" key="4">
    <source>
        <dbReference type="PIRSR" id="PIRSR005739-1"/>
    </source>
</evidence>
<feature type="domain" description="O-methyltransferase C-terminal" evidence="5">
    <location>
        <begin position="138"/>
        <end position="347"/>
    </location>
</feature>
<dbReference type="PANTHER" id="PTHR11746">
    <property type="entry name" value="O-METHYLTRANSFERASE"/>
    <property type="match status" value="1"/>
</dbReference>
<dbReference type="PIRSF" id="PIRSF005739">
    <property type="entry name" value="O-mtase"/>
    <property type="match status" value="1"/>
</dbReference>
<dbReference type="PROSITE" id="PS51683">
    <property type="entry name" value="SAM_OMT_II"/>
    <property type="match status" value="1"/>
</dbReference>
<keyword evidence="3" id="KW-0949">S-adenosyl-L-methionine</keyword>
<dbReference type="Gene3D" id="1.10.10.10">
    <property type="entry name" value="Winged helix-like DNA-binding domain superfamily/Winged helix DNA-binding domain"/>
    <property type="match status" value="1"/>
</dbReference>
<protein>
    <submittedName>
        <fullName evidence="7">Uncharacterized protein</fullName>
    </submittedName>
</protein>
<keyword evidence="1" id="KW-0489">Methyltransferase</keyword>
<dbReference type="InterPro" id="IPR016461">
    <property type="entry name" value="COMT-like"/>
</dbReference>
<dbReference type="Gramene" id="Kaladp0266s0001.1.v1.1">
    <property type="protein sequence ID" value="Kaladp0266s0001.1.v1.1"/>
    <property type="gene ID" value="Kaladp0266s0001.v1.1"/>
</dbReference>
<reference evidence="7" key="1">
    <citation type="submission" date="2021-01" db="UniProtKB">
        <authorList>
            <consortium name="EnsemblPlants"/>
        </authorList>
    </citation>
    <scope>IDENTIFICATION</scope>
</reference>
<name>A0A7N0V928_KALFE</name>
<keyword evidence="2" id="KW-0808">Transferase</keyword>
<dbReference type="InterPro" id="IPR029063">
    <property type="entry name" value="SAM-dependent_MTases_sf"/>
</dbReference>
<dbReference type="Pfam" id="PF08100">
    <property type="entry name" value="Dimerisation"/>
    <property type="match status" value="1"/>
</dbReference>
<evidence type="ECO:0000256" key="2">
    <source>
        <dbReference type="ARBA" id="ARBA00022679"/>
    </source>
</evidence>
<evidence type="ECO:0000313" key="8">
    <source>
        <dbReference type="Proteomes" id="UP000594263"/>
    </source>
</evidence>
<keyword evidence="8" id="KW-1185">Reference proteome</keyword>
<dbReference type="InterPro" id="IPR036390">
    <property type="entry name" value="WH_DNA-bd_sf"/>
</dbReference>
<dbReference type="Pfam" id="PF00891">
    <property type="entry name" value="Methyltransf_2"/>
    <property type="match status" value="1"/>
</dbReference>
<dbReference type="Proteomes" id="UP000594263">
    <property type="component" value="Unplaced"/>
</dbReference>
<sequence length="366" mass="40327">MAAENNNQVTNLPEGLVACSPASFVAVQMALKAAIELNVFNIMAESGPLGTQLSALQIASKIPTANTKAVTSLHRILRFLSVNSFLTTSLPLDSDREEDRLFGLTAMTASMLVSNAGTSMPFLFLVNTEKAEFESLDKLKNFVLDPEGATCPFEMAHGVGFYDYLAQRPDSRLSIMFDELMDFSNKMFFDKMIMVYGGFSEVVELMDVGGNEGSTLKHLISLYPDIKGINFDLPNVIARAPNLKGVKHVAGDMFETLPSAKTILLKWILHNWTDEECVKLLQNCWRALPQVGGKVIVLEMVVPHDLDKNKAEVMETVTLDFIMLTRHGGKERTISEFRDLALTAGFSGVNNVPTGNNGIHVLEFLK</sequence>
<dbReference type="SUPFAM" id="SSF53335">
    <property type="entry name" value="S-adenosyl-L-methionine-dependent methyltransferases"/>
    <property type="match status" value="1"/>
</dbReference>
<dbReference type="InterPro" id="IPR036388">
    <property type="entry name" value="WH-like_DNA-bd_sf"/>
</dbReference>
<evidence type="ECO:0000259" key="5">
    <source>
        <dbReference type="Pfam" id="PF00891"/>
    </source>
</evidence>
<evidence type="ECO:0000256" key="3">
    <source>
        <dbReference type="ARBA" id="ARBA00022691"/>
    </source>
</evidence>
<feature type="active site" description="Proton acceptor" evidence="4">
    <location>
        <position position="270"/>
    </location>
</feature>
<accession>A0A7N0V928</accession>
<dbReference type="InterPro" id="IPR012967">
    <property type="entry name" value="COMT_dimerisation"/>
</dbReference>
<feature type="domain" description="O-methyltransferase dimerisation" evidence="6">
    <location>
        <begin position="26"/>
        <end position="113"/>
    </location>
</feature>
<evidence type="ECO:0000259" key="6">
    <source>
        <dbReference type="Pfam" id="PF08100"/>
    </source>
</evidence>
<proteinExistence type="predicted"/>
<dbReference type="InterPro" id="IPR001077">
    <property type="entry name" value="COMT_C"/>
</dbReference>
<dbReference type="GO" id="GO:0046983">
    <property type="term" value="F:protein dimerization activity"/>
    <property type="evidence" value="ECO:0007669"/>
    <property type="project" value="InterPro"/>
</dbReference>